<dbReference type="Proteomes" id="UP001197492">
    <property type="component" value="Unassembled WGS sequence"/>
</dbReference>
<dbReference type="EMBL" id="JAHOEF010000224">
    <property type="protein sequence ID" value="MBV3383870.1"/>
    <property type="molecule type" value="Genomic_DNA"/>
</dbReference>
<feature type="non-terminal residue" evidence="1">
    <location>
        <position position="1"/>
    </location>
</feature>
<reference evidence="1 4" key="1">
    <citation type="submission" date="2021-06" db="EMBL/GenBank/DDBJ databases">
        <title>Collection of gut derived symbiotic bacterial strains cultured from healthy donors.</title>
        <authorList>
            <person name="Lin H."/>
            <person name="Littmann E."/>
            <person name="Pamer E.G."/>
        </authorList>
    </citation>
    <scope>NUCLEOTIDE SEQUENCE</scope>
    <source>
        <strain evidence="2 4">MSK.21.70</strain>
        <strain evidence="1">MSK.21.82</strain>
    </source>
</reference>
<organism evidence="1 3">
    <name type="scientific">Catenibacterium mitsuokai</name>
    <dbReference type="NCBI Taxonomy" id="100886"/>
    <lineage>
        <taxon>Bacteria</taxon>
        <taxon>Bacillati</taxon>
        <taxon>Bacillota</taxon>
        <taxon>Erysipelotrichia</taxon>
        <taxon>Erysipelotrichales</taxon>
        <taxon>Coprobacillaceae</taxon>
        <taxon>Catenibacterium</taxon>
    </lineage>
</organism>
<evidence type="ECO:0000313" key="1">
    <source>
        <dbReference type="EMBL" id="MBV3383870.1"/>
    </source>
</evidence>
<evidence type="ECO:0000313" key="4">
    <source>
        <dbReference type="Proteomes" id="UP001197492"/>
    </source>
</evidence>
<keyword evidence="4" id="KW-1185">Reference proteome</keyword>
<name>A0AAP2N4I2_9FIRM</name>
<dbReference type="AlphaFoldDB" id="A0AAP2N4I2"/>
<sequence>TAKANRLSPFDYIEYILEIMPQIDIIQHPEKIDWFMPWSDQIKEEFGIKDD</sequence>
<accession>A0AAP2N4I2</accession>
<dbReference type="EMBL" id="JAHOEL010000223">
    <property type="protein sequence ID" value="MBV3393906.1"/>
    <property type="molecule type" value="Genomic_DNA"/>
</dbReference>
<dbReference type="Proteomes" id="UP001196408">
    <property type="component" value="Unassembled WGS sequence"/>
</dbReference>
<protein>
    <submittedName>
        <fullName evidence="1">Transposase domain-containing protein</fullName>
    </submittedName>
</protein>
<evidence type="ECO:0000313" key="2">
    <source>
        <dbReference type="EMBL" id="MBV3393906.1"/>
    </source>
</evidence>
<evidence type="ECO:0000313" key="3">
    <source>
        <dbReference type="Proteomes" id="UP001196408"/>
    </source>
</evidence>
<dbReference type="RefSeq" id="WP_217748506.1">
    <property type="nucleotide sequence ID" value="NZ_JAHOEB010000040.1"/>
</dbReference>
<gene>
    <name evidence="1" type="ORF">KSV97_11850</name>
    <name evidence="2" type="ORF">KSW06_11860</name>
</gene>
<comment type="caution">
    <text evidence="1">The sequence shown here is derived from an EMBL/GenBank/DDBJ whole genome shotgun (WGS) entry which is preliminary data.</text>
</comment>
<proteinExistence type="predicted"/>